<feature type="domain" description="MmeI-like target recognition" evidence="7">
    <location>
        <begin position="638"/>
        <end position="842"/>
    </location>
</feature>
<sequence>MDVTTQKRNAKQFIEDWKDRGREKQDSQSFWLSLLREVLGVENPENFIKFEEKVRLSHDSFIDGYIEQTHVMIEQKGNDKDLDKAIKQSDGSLLTPLQQAQRYSAALPYSRRPRWIVTCNFREFRIYDMEHPNSEPVKIELKDLETSYYQLEFLVDKSNEHLEKEKQVSLSAGELVGQIYDELLDQYKNSDSEHSQKSINQLCVRTVFCLYAEDAGIFGKKNMFHDYLEEFDARHMRKALINLFKVLDTKVKDRDPYLEDDEPKLAQFPYVNGGMFSDEDIEIPPFTDELRDLLLRKASDEFDWSEISPTIFGAVFESTLNPDTRRQGGMHYTSIENIHKVIDPLFLDELKDELNEIKKVKQPAKLKKKASAFQDKLANLTFFDPACGSGNFLTETYLQLRRLENAAIKLIYPNPSLDVGQAQDIIKVSIQQFYGIEINDFAVSVAKTALWIAESQMLEETKDIFYADWDFLPLKTYTNIHEGNALRMDWNEVIPSYACHYIMGNPPFIGYKLLTDSQKLDLTNLMGKIRAIDYVSGWYYKALEYIQKTNVKCALVSTNSITQGSAIQNIWEPLINKFKFQLDFGYRTFIWTSEAKEKAAVHVVIIGFSYEGRLDKYIFDNGQINKVKSINPYLVEGKLTLIERRGKPISSVPRMTKGAQLIDGGNFILSRSEKSKLDASIDLRNYVYKYLNATKFLNNSKHTEATYCLYLKNASSNVIRTNSIIYNKVKLVKAYRENSKAKTTQQLSSTPSQYFQAQVPVSNSIVVPVVSSENRRYIPMDFMPVGVVYTNALFYIDFATIYHFGILESNIHMAWMRTIAGRLKSDYRYSNTLVYNNFPWPTPTDKQKERIEKTAQAILDARALYPDSSLADLYDPLTMPKELLKAHQDNDRAVMEAYGLPVKGTTESDAVSYLFKLYEKLVKTTK</sequence>
<dbReference type="Pfam" id="PF20467">
    <property type="entry name" value="MmeI_C"/>
    <property type="match status" value="1"/>
</dbReference>
<dbReference type="InterPro" id="IPR046817">
    <property type="entry name" value="MmeI_N"/>
</dbReference>
<dbReference type="EMBL" id="CBUL010000033">
    <property type="protein sequence ID" value="CDI59878.1"/>
    <property type="molecule type" value="Genomic_DNA"/>
</dbReference>
<keyword evidence="3" id="KW-0808">Transferase</keyword>
<evidence type="ECO:0000313" key="11">
    <source>
        <dbReference type="Proteomes" id="UP000017247"/>
    </source>
</evidence>
<dbReference type="GO" id="GO:0009007">
    <property type="term" value="F:site-specific DNA-methyltransferase (adenine-specific) activity"/>
    <property type="evidence" value="ECO:0007669"/>
    <property type="project" value="UniProtKB-EC"/>
</dbReference>
<feature type="domain" description="MmeI-like C-terminal" evidence="8">
    <location>
        <begin position="845"/>
        <end position="924"/>
    </location>
</feature>
<dbReference type="InterPro" id="IPR046820">
    <property type="entry name" value="MmeI_TRD"/>
</dbReference>
<dbReference type="InterPro" id="IPR046819">
    <property type="entry name" value="MmeI_hel"/>
</dbReference>
<feature type="domain" description="MmeI-like N-terminal" evidence="5">
    <location>
        <begin position="9"/>
        <end position="186"/>
    </location>
</feature>
<dbReference type="Pfam" id="PF20464">
    <property type="entry name" value="MmeI_N"/>
    <property type="match status" value="1"/>
</dbReference>
<organism evidence="10 11">
    <name type="scientific">Lactobacillus helveticus CIRM-BIA 104</name>
    <dbReference type="NCBI Taxonomy" id="1226333"/>
    <lineage>
        <taxon>Bacteria</taxon>
        <taxon>Bacillati</taxon>
        <taxon>Bacillota</taxon>
        <taxon>Bacilli</taxon>
        <taxon>Lactobacillales</taxon>
        <taxon>Lactobacillaceae</taxon>
        <taxon>Lactobacillus</taxon>
    </lineage>
</organism>
<comment type="caution">
    <text evidence="10">The sequence shown here is derived from an EMBL/GenBank/DDBJ whole genome shotgun (WGS) entry which is preliminary data.</text>
</comment>
<dbReference type="Pfam" id="PF20473">
    <property type="entry name" value="MmeI_Mtase"/>
    <property type="match status" value="1"/>
</dbReference>
<evidence type="ECO:0000256" key="2">
    <source>
        <dbReference type="ARBA" id="ARBA00022603"/>
    </source>
</evidence>
<evidence type="ECO:0000259" key="7">
    <source>
        <dbReference type="Pfam" id="PF20466"/>
    </source>
</evidence>
<evidence type="ECO:0000256" key="1">
    <source>
        <dbReference type="ARBA" id="ARBA00011900"/>
    </source>
</evidence>
<dbReference type="PANTHER" id="PTHR33841">
    <property type="entry name" value="DNA METHYLTRANSFERASE YEEA-RELATED"/>
    <property type="match status" value="1"/>
</dbReference>
<comment type="catalytic activity">
    <reaction evidence="4">
        <text>a 2'-deoxyadenosine in DNA + S-adenosyl-L-methionine = an N(6)-methyl-2'-deoxyadenosine in DNA + S-adenosyl-L-homocysteine + H(+)</text>
        <dbReference type="Rhea" id="RHEA:15197"/>
        <dbReference type="Rhea" id="RHEA-COMP:12418"/>
        <dbReference type="Rhea" id="RHEA-COMP:12419"/>
        <dbReference type="ChEBI" id="CHEBI:15378"/>
        <dbReference type="ChEBI" id="CHEBI:57856"/>
        <dbReference type="ChEBI" id="CHEBI:59789"/>
        <dbReference type="ChEBI" id="CHEBI:90615"/>
        <dbReference type="ChEBI" id="CHEBI:90616"/>
        <dbReference type="EC" id="2.1.1.72"/>
    </reaction>
</comment>
<evidence type="ECO:0000313" key="10">
    <source>
        <dbReference type="EMBL" id="CDI59878.1"/>
    </source>
</evidence>
<dbReference type="Pfam" id="PF20465">
    <property type="entry name" value="MmeI_hel"/>
    <property type="match status" value="1"/>
</dbReference>
<feature type="domain" description="MmeI-like DNA-methyltransferase" evidence="9">
    <location>
        <begin position="366"/>
        <end position="619"/>
    </location>
</feature>
<protein>
    <recommendedName>
        <fullName evidence="1">site-specific DNA-methyltransferase (adenine-specific)</fullName>
        <ecNumber evidence="1">2.1.1.72</ecNumber>
    </recommendedName>
</protein>
<keyword evidence="10" id="KW-0540">Nuclease</keyword>
<reference evidence="10" key="1">
    <citation type="submission" date="2013-09" db="EMBL/GenBank/DDBJ databases">
        <title>Draft Genome Sequence of five Lactobacillus helveticus strains CIRM-BIA 101T, 103, 104, 951 and 953 isolated from milk product.</title>
        <authorList>
            <person name="Valence F."/>
            <person name="Chuat V."/>
            <person name="Ma L."/>
            <person name="Creno S."/>
            <person name="Falentin H."/>
            <person name="Lortal S."/>
            <person name="Bizet C."/>
            <person name="Clermont D."/>
            <person name="Loux V."/>
            <person name="Bouchier C."/>
            <person name="Cousin S."/>
        </authorList>
    </citation>
    <scope>NUCLEOTIDE SEQUENCE [LARGE SCALE GENOMIC DNA]</scope>
    <source>
        <strain evidence="10">CIRM-BIA 104</strain>
    </source>
</reference>
<feature type="domain" description="MmeI-like helicase spacer" evidence="6">
    <location>
        <begin position="198"/>
        <end position="276"/>
    </location>
</feature>
<dbReference type="HOGENOM" id="CLU_005831_3_0_9"/>
<dbReference type="Proteomes" id="UP000017247">
    <property type="component" value="Unassembled WGS sequence"/>
</dbReference>
<dbReference type="Gene3D" id="3.40.50.150">
    <property type="entry name" value="Vaccinia Virus protein VP39"/>
    <property type="match status" value="1"/>
</dbReference>
<keyword evidence="10" id="KW-0378">Hydrolase</keyword>
<dbReference type="InterPro" id="IPR046818">
    <property type="entry name" value="MmeI_C"/>
</dbReference>
<dbReference type="EC" id="2.1.1.72" evidence="1"/>
<evidence type="ECO:0000259" key="9">
    <source>
        <dbReference type="Pfam" id="PF20473"/>
    </source>
</evidence>
<accession>U6F6P4</accession>
<gene>
    <name evidence="10" type="ORF">LHCIRMBIA104_00318</name>
</gene>
<evidence type="ECO:0000259" key="5">
    <source>
        <dbReference type="Pfam" id="PF20464"/>
    </source>
</evidence>
<name>U6F6P4_LACHE</name>
<dbReference type="GO" id="GO:0004519">
    <property type="term" value="F:endonuclease activity"/>
    <property type="evidence" value="ECO:0007669"/>
    <property type="project" value="UniProtKB-KW"/>
</dbReference>
<dbReference type="AlphaFoldDB" id="U6F6P4"/>
<dbReference type="GO" id="GO:0032259">
    <property type="term" value="P:methylation"/>
    <property type="evidence" value="ECO:0007669"/>
    <property type="project" value="UniProtKB-KW"/>
</dbReference>
<dbReference type="InterPro" id="IPR029063">
    <property type="entry name" value="SAM-dependent_MTases_sf"/>
</dbReference>
<keyword evidence="10" id="KW-0255">Endonuclease</keyword>
<evidence type="ECO:0000256" key="4">
    <source>
        <dbReference type="ARBA" id="ARBA00047942"/>
    </source>
</evidence>
<evidence type="ECO:0000256" key="3">
    <source>
        <dbReference type="ARBA" id="ARBA00022679"/>
    </source>
</evidence>
<proteinExistence type="predicted"/>
<dbReference type="SUPFAM" id="SSF53335">
    <property type="entry name" value="S-adenosyl-L-methionine-dependent methyltransferases"/>
    <property type="match status" value="1"/>
</dbReference>
<dbReference type="Pfam" id="PF20466">
    <property type="entry name" value="MmeI_TRD"/>
    <property type="match status" value="1"/>
</dbReference>
<dbReference type="PANTHER" id="PTHR33841:SF1">
    <property type="entry name" value="DNA METHYLTRANSFERASE A"/>
    <property type="match status" value="1"/>
</dbReference>
<dbReference type="InterPro" id="IPR050953">
    <property type="entry name" value="N4_N6_ade-DNA_methylase"/>
</dbReference>
<keyword evidence="2" id="KW-0489">Methyltransferase</keyword>
<dbReference type="RefSeq" id="WP_020829392.1">
    <property type="nucleotide sequence ID" value="NZ_HG531002.1"/>
</dbReference>
<dbReference type="InterPro" id="IPR046816">
    <property type="entry name" value="MmeI_Mtase"/>
</dbReference>
<evidence type="ECO:0000259" key="8">
    <source>
        <dbReference type="Pfam" id="PF20467"/>
    </source>
</evidence>
<evidence type="ECO:0000259" key="6">
    <source>
        <dbReference type="Pfam" id="PF20465"/>
    </source>
</evidence>